<dbReference type="CDD" id="cd00082">
    <property type="entry name" value="HisKA"/>
    <property type="match status" value="1"/>
</dbReference>
<gene>
    <name evidence="13" type="ORF">S2091_1427</name>
</gene>
<sequence>MNRLLPRFILLVLLSVTVASVAVYFAISYWFGDPLEEIARKQSAAQIFLLEQFVDKAPTDEWLVRLNKVREVSNIKLELVPLNSVVLSAVKTKQLLKGEVVLDVPGKAFYRRVDQDGERYIGSAEDVIHVQGLPINVGLTLQMEAFRYAIVALFLLIPIVFWSRAHWRALQSLSTAADQFGEGQFGKKIVMHENATMYPLAQCMNLMAERIENLLSAHRTLLHSVSHELRTPIARLGFGLELLREESGGDQSRIQAMEADIDELNALVNELLNLTKLDHQQSLKAASFSVQNMLEELKNTALYSLNGKQCSIRYADNLGTIIADQRILTRALSNLIFNAVKYGNQQILISAHALSDGAIEFAVEDDGPGIPPNERVRVFEPFYRLDQSRDRSTGGFGLGLAIAQKAVQLHGSTIQISESALSGAKFYFVIARQ</sequence>
<dbReference type="Pfam" id="PF00512">
    <property type="entry name" value="HisKA"/>
    <property type="match status" value="1"/>
</dbReference>
<evidence type="ECO:0000259" key="12">
    <source>
        <dbReference type="PROSITE" id="PS50885"/>
    </source>
</evidence>
<dbReference type="InterPro" id="IPR003594">
    <property type="entry name" value="HATPase_dom"/>
</dbReference>
<feature type="domain" description="Histidine kinase" evidence="11">
    <location>
        <begin position="224"/>
        <end position="433"/>
    </location>
</feature>
<dbReference type="InterPro" id="IPR003660">
    <property type="entry name" value="HAMP_dom"/>
</dbReference>
<dbReference type="PANTHER" id="PTHR44936:SF10">
    <property type="entry name" value="SENSOR PROTEIN RSTB"/>
    <property type="match status" value="1"/>
</dbReference>
<evidence type="ECO:0000256" key="1">
    <source>
        <dbReference type="ARBA" id="ARBA00000085"/>
    </source>
</evidence>
<dbReference type="PROSITE" id="PS50885">
    <property type="entry name" value="HAMP"/>
    <property type="match status" value="1"/>
</dbReference>
<dbReference type="EC" id="2.7.13.3" evidence="3"/>
<dbReference type="SMART" id="SM00388">
    <property type="entry name" value="HisKA"/>
    <property type="match status" value="1"/>
</dbReference>
<evidence type="ECO:0000259" key="11">
    <source>
        <dbReference type="PROSITE" id="PS50109"/>
    </source>
</evidence>
<evidence type="ECO:0000256" key="2">
    <source>
        <dbReference type="ARBA" id="ARBA00004651"/>
    </source>
</evidence>
<dbReference type="SUPFAM" id="SSF55874">
    <property type="entry name" value="ATPase domain of HSP90 chaperone/DNA topoisomerase II/histidine kinase"/>
    <property type="match status" value="1"/>
</dbReference>
<evidence type="ECO:0000256" key="10">
    <source>
        <dbReference type="SAM" id="Phobius"/>
    </source>
</evidence>
<dbReference type="GO" id="GO:0005886">
    <property type="term" value="C:plasma membrane"/>
    <property type="evidence" value="ECO:0007669"/>
    <property type="project" value="UniProtKB-SubCell"/>
</dbReference>
<dbReference type="GO" id="GO:0005524">
    <property type="term" value="F:ATP binding"/>
    <property type="evidence" value="ECO:0007669"/>
    <property type="project" value="UniProtKB-KW"/>
</dbReference>
<keyword evidence="10" id="KW-1133">Transmembrane helix</keyword>
<dbReference type="AlphaFoldDB" id="A0A2S9H1H7"/>
<dbReference type="SMART" id="SM00387">
    <property type="entry name" value="HATPase_c"/>
    <property type="match status" value="1"/>
</dbReference>
<dbReference type="PRINTS" id="PR00344">
    <property type="entry name" value="BCTRLSENSOR"/>
</dbReference>
<evidence type="ECO:0000256" key="4">
    <source>
        <dbReference type="ARBA" id="ARBA00022475"/>
    </source>
</evidence>
<protein>
    <recommendedName>
        <fullName evidence="3">histidine kinase</fullName>
        <ecNumber evidence="3">2.7.13.3</ecNumber>
    </recommendedName>
</protein>
<dbReference type="PROSITE" id="PS50109">
    <property type="entry name" value="HIS_KIN"/>
    <property type="match status" value="1"/>
</dbReference>
<dbReference type="GO" id="GO:0000155">
    <property type="term" value="F:phosphorelay sensor kinase activity"/>
    <property type="evidence" value="ECO:0007669"/>
    <property type="project" value="InterPro"/>
</dbReference>
<dbReference type="OrthoDB" id="9804645at2"/>
<comment type="subcellular location">
    <subcellularLocation>
        <location evidence="2">Cell membrane</location>
        <topology evidence="2">Multi-pass membrane protein</topology>
    </subcellularLocation>
</comment>
<dbReference type="InterPro" id="IPR004358">
    <property type="entry name" value="Sig_transdc_His_kin-like_C"/>
</dbReference>
<dbReference type="InterPro" id="IPR036890">
    <property type="entry name" value="HATPase_C_sf"/>
</dbReference>
<evidence type="ECO:0000256" key="8">
    <source>
        <dbReference type="ARBA" id="ARBA00022777"/>
    </source>
</evidence>
<organism evidence="13 14">
    <name type="scientific">Solimicrobium silvestre</name>
    <dbReference type="NCBI Taxonomy" id="2099400"/>
    <lineage>
        <taxon>Bacteria</taxon>
        <taxon>Pseudomonadati</taxon>
        <taxon>Pseudomonadota</taxon>
        <taxon>Betaproteobacteria</taxon>
        <taxon>Burkholderiales</taxon>
        <taxon>Oxalobacteraceae</taxon>
        <taxon>Solimicrobium</taxon>
    </lineage>
</organism>
<keyword evidence="10" id="KW-0472">Membrane</keyword>
<keyword evidence="9" id="KW-0067">ATP-binding</keyword>
<evidence type="ECO:0000256" key="7">
    <source>
        <dbReference type="ARBA" id="ARBA00022741"/>
    </source>
</evidence>
<evidence type="ECO:0000256" key="9">
    <source>
        <dbReference type="ARBA" id="ARBA00022840"/>
    </source>
</evidence>
<dbReference type="PANTHER" id="PTHR44936">
    <property type="entry name" value="SENSOR PROTEIN CREC"/>
    <property type="match status" value="1"/>
</dbReference>
<keyword evidence="6" id="KW-0808">Transferase</keyword>
<keyword evidence="5" id="KW-0597">Phosphoprotein</keyword>
<dbReference type="InterPro" id="IPR005467">
    <property type="entry name" value="His_kinase_dom"/>
</dbReference>
<keyword evidence="7" id="KW-0547">Nucleotide-binding</keyword>
<dbReference type="SUPFAM" id="SSF47384">
    <property type="entry name" value="Homodimeric domain of signal transducing histidine kinase"/>
    <property type="match status" value="1"/>
</dbReference>
<keyword evidence="10" id="KW-0812">Transmembrane</keyword>
<name>A0A2S9H1H7_9BURK</name>
<dbReference type="Proteomes" id="UP000237839">
    <property type="component" value="Unassembled WGS sequence"/>
</dbReference>
<keyword evidence="14" id="KW-1185">Reference proteome</keyword>
<dbReference type="RefSeq" id="WP_105531103.1">
    <property type="nucleotide sequence ID" value="NZ_PUGF01000005.1"/>
</dbReference>
<dbReference type="EMBL" id="PUGF01000005">
    <property type="protein sequence ID" value="PRC93818.1"/>
    <property type="molecule type" value="Genomic_DNA"/>
</dbReference>
<feature type="domain" description="HAMP" evidence="12">
    <location>
        <begin position="164"/>
        <end position="216"/>
    </location>
</feature>
<comment type="catalytic activity">
    <reaction evidence="1">
        <text>ATP + protein L-histidine = ADP + protein N-phospho-L-histidine.</text>
        <dbReference type="EC" id="2.7.13.3"/>
    </reaction>
</comment>
<dbReference type="Pfam" id="PF02518">
    <property type="entry name" value="HATPase_c"/>
    <property type="match status" value="1"/>
</dbReference>
<keyword evidence="8 13" id="KW-0418">Kinase</keyword>
<dbReference type="InterPro" id="IPR050980">
    <property type="entry name" value="2C_sensor_his_kinase"/>
</dbReference>
<evidence type="ECO:0000256" key="3">
    <source>
        <dbReference type="ARBA" id="ARBA00012438"/>
    </source>
</evidence>
<evidence type="ECO:0000313" key="13">
    <source>
        <dbReference type="EMBL" id="PRC93818.1"/>
    </source>
</evidence>
<proteinExistence type="predicted"/>
<evidence type="ECO:0000313" key="14">
    <source>
        <dbReference type="Proteomes" id="UP000237839"/>
    </source>
</evidence>
<reference evidence="13 14" key="1">
    <citation type="submission" date="2018-02" db="EMBL/GenBank/DDBJ databases">
        <title>Solimicrobium silvestre gen. nov., sp. nov., isolated from alpine forest soil.</title>
        <authorList>
            <person name="Margesin R."/>
            <person name="Albuquerque L."/>
            <person name="Zhang D.-C."/>
            <person name="Froufe H.J.C."/>
            <person name="Severino R."/>
            <person name="Roxo I."/>
            <person name="Egas C."/>
            <person name="Da Costa M.S."/>
        </authorList>
    </citation>
    <scope>NUCLEOTIDE SEQUENCE [LARGE SCALE GENOMIC DNA]</scope>
    <source>
        <strain evidence="13 14">S20-91</strain>
    </source>
</reference>
<evidence type="ECO:0000256" key="6">
    <source>
        <dbReference type="ARBA" id="ARBA00022679"/>
    </source>
</evidence>
<feature type="transmembrane region" description="Helical" evidence="10">
    <location>
        <begin position="7"/>
        <end position="31"/>
    </location>
</feature>
<dbReference type="Gene3D" id="3.30.565.10">
    <property type="entry name" value="Histidine kinase-like ATPase, C-terminal domain"/>
    <property type="match status" value="1"/>
</dbReference>
<evidence type="ECO:0000256" key="5">
    <source>
        <dbReference type="ARBA" id="ARBA00022553"/>
    </source>
</evidence>
<dbReference type="InterPro" id="IPR036097">
    <property type="entry name" value="HisK_dim/P_sf"/>
</dbReference>
<accession>A0A2S9H1H7</accession>
<keyword evidence="4" id="KW-1003">Cell membrane</keyword>
<comment type="caution">
    <text evidence="13">The sequence shown here is derived from an EMBL/GenBank/DDBJ whole genome shotgun (WGS) entry which is preliminary data.</text>
</comment>
<dbReference type="InterPro" id="IPR003661">
    <property type="entry name" value="HisK_dim/P_dom"/>
</dbReference>
<dbReference type="Gene3D" id="1.10.287.130">
    <property type="match status" value="1"/>
</dbReference>
<feature type="transmembrane region" description="Helical" evidence="10">
    <location>
        <begin position="145"/>
        <end position="163"/>
    </location>
</feature>